<dbReference type="SUPFAM" id="SSF55073">
    <property type="entry name" value="Nucleotide cyclase"/>
    <property type="match status" value="1"/>
</dbReference>
<keyword evidence="4 7" id="KW-1133">Transmembrane helix</keyword>
<dbReference type="InterPro" id="IPR001054">
    <property type="entry name" value="A/G_cyclase"/>
</dbReference>
<dbReference type="OrthoDB" id="1890790at2759"/>
<dbReference type="GO" id="GO:0000166">
    <property type="term" value="F:nucleotide binding"/>
    <property type="evidence" value="ECO:0007669"/>
    <property type="project" value="UniProtKB-KW"/>
</dbReference>
<dbReference type="Gene3D" id="6.10.250.780">
    <property type="match status" value="1"/>
</dbReference>
<evidence type="ECO:0000313" key="10">
    <source>
        <dbReference type="RefSeq" id="XP_019637205.1"/>
    </source>
</evidence>
<dbReference type="GO" id="GO:0004016">
    <property type="term" value="F:adenylate cyclase activity"/>
    <property type="evidence" value="ECO:0007669"/>
    <property type="project" value="TreeGrafter"/>
</dbReference>
<dbReference type="Pfam" id="PF08376">
    <property type="entry name" value="NIT"/>
    <property type="match status" value="1"/>
</dbReference>
<feature type="transmembrane region" description="Helical" evidence="7">
    <location>
        <begin position="34"/>
        <end position="56"/>
    </location>
</feature>
<dbReference type="GO" id="GO:0035556">
    <property type="term" value="P:intracellular signal transduction"/>
    <property type="evidence" value="ECO:0007669"/>
    <property type="project" value="InterPro"/>
</dbReference>
<evidence type="ECO:0000256" key="3">
    <source>
        <dbReference type="ARBA" id="ARBA00022741"/>
    </source>
</evidence>
<evidence type="ECO:0000313" key="9">
    <source>
        <dbReference type="Proteomes" id="UP000515135"/>
    </source>
</evidence>
<evidence type="ECO:0000256" key="7">
    <source>
        <dbReference type="SAM" id="Phobius"/>
    </source>
</evidence>
<dbReference type="GeneID" id="109479658"/>
<evidence type="ECO:0000256" key="2">
    <source>
        <dbReference type="ARBA" id="ARBA00022692"/>
    </source>
</evidence>
<proteinExistence type="predicted"/>
<dbReference type="GO" id="GO:0005886">
    <property type="term" value="C:plasma membrane"/>
    <property type="evidence" value="ECO:0007669"/>
    <property type="project" value="TreeGrafter"/>
</dbReference>
<keyword evidence="9" id="KW-1185">Reference proteome</keyword>
<feature type="transmembrane region" description="Helical" evidence="7">
    <location>
        <begin position="220"/>
        <end position="238"/>
    </location>
</feature>
<reference evidence="10" key="1">
    <citation type="submission" date="2025-08" db="UniProtKB">
        <authorList>
            <consortium name="RefSeq"/>
        </authorList>
    </citation>
    <scope>IDENTIFICATION</scope>
    <source>
        <tissue evidence="10">Gonad</tissue>
    </source>
</reference>
<keyword evidence="3" id="KW-0547">Nucleotide-binding</keyword>
<dbReference type="FunFam" id="3.30.70.1230:FF:000096">
    <property type="entry name" value="Guanylate cyclase"/>
    <property type="match status" value="1"/>
</dbReference>
<dbReference type="InterPro" id="IPR029787">
    <property type="entry name" value="Nucleotide_cyclase"/>
</dbReference>
<evidence type="ECO:0000256" key="4">
    <source>
        <dbReference type="ARBA" id="ARBA00022989"/>
    </source>
</evidence>
<keyword evidence="2 7" id="KW-0812">Transmembrane</keyword>
<dbReference type="InterPro" id="IPR013587">
    <property type="entry name" value="Nitrate/nitrite_sensing"/>
</dbReference>
<protein>
    <submittedName>
        <fullName evidence="10">Uncharacterized protein LOC109479658</fullName>
    </submittedName>
</protein>
<name>A0A6P4Z709_BRABE</name>
<dbReference type="InterPro" id="IPR050401">
    <property type="entry name" value="Cyclic_nucleotide_synthase"/>
</dbReference>
<organism evidence="9 10">
    <name type="scientific">Branchiostoma belcheri</name>
    <name type="common">Amphioxus</name>
    <dbReference type="NCBI Taxonomy" id="7741"/>
    <lineage>
        <taxon>Eukaryota</taxon>
        <taxon>Metazoa</taxon>
        <taxon>Chordata</taxon>
        <taxon>Cephalochordata</taxon>
        <taxon>Leptocardii</taxon>
        <taxon>Amphioxiformes</taxon>
        <taxon>Branchiostomatidae</taxon>
        <taxon>Branchiostoma</taxon>
    </lineage>
</organism>
<dbReference type="KEGG" id="bbel:109479658"/>
<dbReference type="PROSITE" id="PS50125">
    <property type="entry name" value="GUANYLATE_CYCLASE_2"/>
    <property type="match status" value="1"/>
</dbReference>
<dbReference type="GO" id="GO:0001653">
    <property type="term" value="F:peptide receptor activity"/>
    <property type="evidence" value="ECO:0007669"/>
    <property type="project" value="TreeGrafter"/>
</dbReference>
<dbReference type="CDD" id="cd07302">
    <property type="entry name" value="CHD"/>
    <property type="match status" value="1"/>
</dbReference>
<dbReference type="GO" id="GO:0004383">
    <property type="term" value="F:guanylate cyclase activity"/>
    <property type="evidence" value="ECO:0007669"/>
    <property type="project" value="TreeGrafter"/>
</dbReference>
<dbReference type="PANTHER" id="PTHR11920">
    <property type="entry name" value="GUANYLYL CYCLASE"/>
    <property type="match status" value="1"/>
</dbReference>
<comment type="subcellular location">
    <subcellularLocation>
        <location evidence="1">Membrane</location>
    </subcellularLocation>
</comment>
<evidence type="ECO:0000256" key="1">
    <source>
        <dbReference type="ARBA" id="ARBA00004370"/>
    </source>
</evidence>
<sequence>MCERRLTPVDDNVISRMQVKDREALSKRGKGFRIFSILLLVAVPVVGMLVQSSMIVHDTKREKDSAEVVSGEISLSTEMGLIAVSLAVERGTTVLYVGSGNNDRVYDRLTQMYSATDEAFALLTRWSNVPDDSPWQFRSGENLHAYVKEHRKKLLENQTSVEEQIHGGGVFSRYHHGITCVRAGSVGTMCERRLTPVDDNVISRMQVKDREALSKRGKGFRIFSILLLVAVPVVGMLVQSSMIVHDTKIEKESAEVVSGEISLSTEMGLIAVSLAVERGTTVLYVGSGNNDRVYDRLTQMYSATDEAFALLTRWSNVPDDSPWQFRSGENLHAYVKEHRKKLLENQTSVEEQIQFYTDINTFLISHLGQTVRKADSSHVWMKAIAYHMIILSQEYAGLERAIGSIFFAKGRLLKEEASMYHKVKFYAMSYFEVALKYSADIAAIFDDQFRNSVLEKTLTAQRRQILKNNTAHPTAEAGIRWFDNMTSYITVLQNMEQLLSKKILSDLEAKVQDGVTKVTLNVIILIAMMIVSPPIVYGVYKMASDMHAIACRLKDLTQELEYDREKAEILLGQIFPKCIANQMKENNAVPARYFEKVTVMFSSIVGFADISAMMSPHQVVDMLNRLYHTFDSIIDDYDVTKVESTGGVYQVVSGLPSANGDRHAGEIASLALRFMAVTKNFNPLLVSCKIRLRIGVHTGSCVAGVVGYNRPRYYVFGRTVNIAQKLEATSEANRIQISCETMHTLTLRGRFTAVPRTDTPLAIKDLMPDIYKRTFWLIGHQQPSPTAEKKKDIFVVSSGEGAVGFQNNYPEKRVTWQSAKWQV</sequence>
<accession>A0A6P4Z709</accession>
<feature type="domain" description="Guanylate cyclase" evidence="8">
    <location>
        <begin position="598"/>
        <end position="727"/>
    </location>
</feature>
<dbReference type="PANTHER" id="PTHR11920:SF501">
    <property type="entry name" value="GUANYLATE CYCLASE 32E"/>
    <property type="match status" value="1"/>
</dbReference>
<dbReference type="Gene3D" id="3.30.70.1230">
    <property type="entry name" value="Nucleotide cyclase"/>
    <property type="match status" value="1"/>
</dbReference>
<evidence type="ECO:0000259" key="8">
    <source>
        <dbReference type="PROSITE" id="PS50125"/>
    </source>
</evidence>
<evidence type="ECO:0000256" key="6">
    <source>
        <dbReference type="ARBA" id="ARBA00023239"/>
    </source>
</evidence>
<dbReference type="SMART" id="SM00044">
    <property type="entry name" value="CYCc"/>
    <property type="match status" value="1"/>
</dbReference>
<keyword evidence="5 7" id="KW-0472">Membrane</keyword>
<keyword evidence="6" id="KW-0456">Lyase</keyword>
<feature type="transmembrane region" description="Helical" evidence="7">
    <location>
        <begin position="518"/>
        <end position="540"/>
    </location>
</feature>
<dbReference type="Proteomes" id="UP000515135">
    <property type="component" value="Unplaced"/>
</dbReference>
<dbReference type="AlphaFoldDB" id="A0A6P4Z709"/>
<dbReference type="GO" id="GO:0007168">
    <property type="term" value="P:receptor guanylyl cyclase signaling pathway"/>
    <property type="evidence" value="ECO:0007669"/>
    <property type="project" value="TreeGrafter"/>
</dbReference>
<evidence type="ECO:0000256" key="5">
    <source>
        <dbReference type="ARBA" id="ARBA00023136"/>
    </source>
</evidence>
<dbReference type="Pfam" id="PF00211">
    <property type="entry name" value="Guanylate_cyc"/>
    <property type="match status" value="1"/>
</dbReference>
<dbReference type="RefSeq" id="XP_019637205.1">
    <property type="nucleotide sequence ID" value="XM_019781646.1"/>
</dbReference>
<gene>
    <name evidence="10" type="primary">LOC109479658</name>
</gene>